<comment type="caution">
    <text evidence="1">The sequence shown here is derived from an EMBL/GenBank/DDBJ whole genome shotgun (WGS) entry which is preliminary data.</text>
</comment>
<dbReference type="EMBL" id="SRLE01000002">
    <property type="protein sequence ID" value="TGD75676.1"/>
    <property type="molecule type" value="Genomic_DNA"/>
</dbReference>
<dbReference type="NCBIfam" id="TIGR01509">
    <property type="entry name" value="HAD-SF-IA-v3"/>
    <property type="match status" value="1"/>
</dbReference>
<keyword evidence="1" id="KW-0378">Hydrolase</keyword>
<dbReference type="Proteomes" id="UP000298050">
    <property type="component" value="Unassembled WGS sequence"/>
</dbReference>
<dbReference type="InterPro" id="IPR006439">
    <property type="entry name" value="HAD-SF_hydro_IA"/>
</dbReference>
<dbReference type="OrthoDB" id="9773910at2"/>
<reference evidence="1 2" key="1">
    <citation type="submission" date="2019-04" db="EMBL/GenBank/DDBJ databases">
        <title>Taxonomy of novel Haliea sp. from mangrove soil of West Coast of India.</title>
        <authorList>
            <person name="Verma A."/>
            <person name="Kumar P."/>
            <person name="Krishnamurthi S."/>
        </authorList>
    </citation>
    <scope>NUCLEOTIDE SEQUENCE [LARGE SCALE GENOMIC DNA]</scope>
    <source>
        <strain evidence="1 2">SAOS-164</strain>
    </source>
</reference>
<dbReference type="SUPFAM" id="SSF56784">
    <property type="entry name" value="HAD-like"/>
    <property type="match status" value="1"/>
</dbReference>
<evidence type="ECO:0000313" key="2">
    <source>
        <dbReference type="Proteomes" id="UP000298050"/>
    </source>
</evidence>
<dbReference type="GO" id="GO:0006281">
    <property type="term" value="P:DNA repair"/>
    <property type="evidence" value="ECO:0007669"/>
    <property type="project" value="TreeGrafter"/>
</dbReference>
<accession>A0A4Z0M8F6</accession>
<dbReference type="PANTHER" id="PTHR43434">
    <property type="entry name" value="PHOSPHOGLYCOLATE PHOSPHATASE"/>
    <property type="match status" value="1"/>
</dbReference>
<proteinExistence type="predicted"/>
<protein>
    <submittedName>
        <fullName evidence="1">GMP/IMP nucleotidase</fullName>
        <ecNumber evidence="1">3.1.3.5</ecNumber>
    </submittedName>
</protein>
<dbReference type="SFLD" id="SFLDS00003">
    <property type="entry name" value="Haloacid_Dehalogenase"/>
    <property type="match status" value="1"/>
</dbReference>
<dbReference type="NCBIfam" id="NF011564">
    <property type="entry name" value="PRK14988.1"/>
    <property type="match status" value="1"/>
</dbReference>
<keyword evidence="2" id="KW-1185">Reference proteome</keyword>
<dbReference type="InterPro" id="IPR036412">
    <property type="entry name" value="HAD-like_sf"/>
</dbReference>
<dbReference type="InterPro" id="IPR023214">
    <property type="entry name" value="HAD_sf"/>
</dbReference>
<dbReference type="RefSeq" id="WP_135440928.1">
    <property type="nucleotide sequence ID" value="NZ_SRLE01000002.1"/>
</dbReference>
<dbReference type="Pfam" id="PF00702">
    <property type="entry name" value="Hydrolase"/>
    <property type="match status" value="1"/>
</dbReference>
<dbReference type="CDD" id="cd01427">
    <property type="entry name" value="HAD_like"/>
    <property type="match status" value="1"/>
</dbReference>
<evidence type="ECO:0000313" key="1">
    <source>
        <dbReference type="EMBL" id="TGD75676.1"/>
    </source>
</evidence>
<organism evidence="1 2">
    <name type="scientific">Mangrovimicrobium sediminis</name>
    <dbReference type="NCBI Taxonomy" id="2562682"/>
    <lineage>
        <taxon>Bacteria</taxon>
        <taxon>Pseudomonadati</taxon>
        <taxon>Pseudomonadota</taxon>
        <taxon>Gammaproteobacteria</taxon>
        <taxon>Cellvibrionales</taxon>
        <taxon>Halieaceae</taxon>
        <taxon>Mangrovimicrobium</taxon>
    </lineage>
</organism>
<dbReference type="GO" id="GO:0008253">
    <property type="term" value="F:5'-nucleotidase activity"/>
    <property type="evidence" value="ECO:0007669"/>
    <property type="project" value="UniProtKB-EC"/>
</dbReference>
<dbReference type="SFLD" id="SFLDG01129">
    <property type="entry name" value="C1.5:_HAD__Beta-PGM__Phosphata"/>
    <property type="match status" value="1"/>
</dbReference>
<dbReference type="Gene3D" id="3.40.50.1000">
    <property type="entry name" value="HAD superfamily/HAD-like"/>
    <property type="match status" value="1"/>
</dbReference>
<dbReference type="PANTHER" id="PTHR43434:SF3">
    <property type="entry name" value="GMP_IMP NUCLEOTIDASE YRFG"/>
    <property type="match status" value="1"/>
</dbReference>
<dbReference type="InterPro" id="IPR050155">
    <property type="entry name" value="HAD-like_hydrolase_sf"/>
</dbReference>
<dbReference type="EC" id="3.1.3.5" evidence="1"/>
<dbReference type="GO" id="GO:0005829">
    <property type="term" value="C:cytosol"/>
    <property type="evidence" value="ECO:0007669"/>
    <property type="project" value="TreeGrafter"/>
</dbReference>
<name>A0A4Z0M8F6_9GAMM</name>
<sequence>MIDWDSVDTVLLDMDGTLLDLHFDNFFWVEHIPEVYARTHQLSPAESAARLDEAFGIEQGTLDWYSLDYWSERLQLDIPALTHELRHMVAVRPFVLEFLQRLRDARRDVVMVTNAHRKTLDIKMGHVDITGWFDRVVVSHELGAPKEEQDFWHRLQALHPFDPARTLLIDDTERVLESARCYGIAHLLTLLQPDSRRQKRIDTRFPGIHHFDEIMPEAAQP</sequence>
<dbReference type="AlphaFoldDB" id="A0A4Z0M8F6"/>
<gene>
    <name evidence="1" type="ORF">E4634_01965</name>
</gene>
<dbReference type="GO" id="GO:0008967">
    <property type="term" value="F:phosphoglycolate phosphatase activity"/>
    <property type="evidence" value="ECO:0007669"/>
    <property type="project" value="TreeGrafter"/>
</dbReference>